<feature type="compositionally biased region" description="Low complexity" evidence="1">
    <location>
        <begin position="32"/>
        <end position="53"/>
    </location>
</feature>
<dbReference type="EMBL" id="JAQIZZ010000002">
    <property type="protein sequence ID" value="KAJ5552607.1"/>
    <property type="molecule type" value="Genomic_DNA"/>
</dbReference>
<feature type="compositionally biased region" description="Basic and acidic residues" evidence="1">
    <location>
        <begin position="199"/>
        <end position="208"/>
    </location>
</feature>
<sequence>MERKLSQKAAQMRQRLFTRNLHSRGRAATMNSSEPTPSTSSSRSRSATTPVSSHPTGITLDTEPTRYYHFTDEPGYFCPVDPLIDRQDIEEDLEDNVKHSCGLLVESIERGLPIWPSFHTEQNGAVQVPHESRPQFQGVMAQLSLSPIAIDNHVPNEWDFGLEDLPSPKSTKYQGSFSAISASAGTGRFYGKRLSTPPPEKEEFEGRPRGRSIATETTSRSRSRSSSPGFFPYSPPQFEANWGRDDTQIVGSPIDHFPESDFLGAEGTTWLSALNIPDDSEHWTSTSAVHLPKDRNCMTSVPNSAVEPGPAPRRFYSTRQKSRPVQLRESKWEAFEVHGSRESGLYRGLSMGNLRQEKSPSNFSYPVWGKEGDSPVSLGGFYDVSDAPTRHRRKRAQELLKKLTGLGMKKKESGMVEGRRAVAAMA</sequence>
<dbReference type="AlphaFoldDB" id="A0AAD6D2S9"/>
<evidence type="ECO:0000313" key="2">
    <source>
        <dbReference type="EMBL" id="KAJ5552607.1"/>
    </source>
</evidence>
<feature type="region of interest" description="Disordered" evidence="1">
    <location>
        <begin position="188"/>
        <end position="244"/>
    </location>
</feature>
<evidence type="ECO:0000313" key="3">
    <source>
        <dbReference type="Proteomes" id="UP001220324"/>
    </source>
</evidence>
<comment type="caution">
    <text evidence="2">The sequence shown here is derived from an EMBL/GenBank/DDBJ whole genome shotgun (WGS) entry which is preliminary data.</text>
</comment>
<name>A0AAD6D2S9_9EURO</name>
<reference evidence="2 3" key="1">
    <citation type="journal article" date="2023" name="IMA Fungus">
        <title>Comparative genomic study of the Penicillium genus elucidates a diverse pangenome and 15 lateral gene transfer events.</title>
        <authorList>
            <person name="Petersen C."/>
            <person name="Sorensen T."/>
            <person name="Nielsen M.R."/>
            <person name="Sondergaard T.E."/>
            <person name="Sorensen J.L."/>
            <person name="Fitzpatrick D.A."/>
            <person name="Frisvad J.C."/>
            <person name="Nielsen K.L."/>
        </authorList>
    </citation>
    <scope>NUCLEOTIDE SEQUENCE [LARGE SCALE GENOMIC DNA]</scope>
    <source>
        <strain evidence="2 3">IBT 35679</strain>
    </source>
</reference>
<feature type="region of interest" description="Disordered" evidence="1">
    <location>
        <begin position="294"/>
        <end position="322"/>
    </location>
</feature>
<accession>A0AAD6D2S9</accession>
<gene>
    <name evidence="2" type="ORF">N7494_001985</name>
</gene>
<evidence type="ECO:0000256" key="1">
    <source>
        <dbReference type="SAM" id="MobiDB-lite"/>
    </source>
</evidence>
<keyword evidence="3" id="KW-1185">Reference proteome</keyword>
<feature type="region of interest" description="Disordered" evidence="1">
    <location>
        <begin position="1"/>
        <end position="63"/>
    </location>
</feature>
<dbReference type="Proteomes" id="UP001220324">
    <property type="component" value="Unassembled WGS sequence"/>
</dbReference>
<proteinExistence type="predicted"/>
<organism evidence="2 3">
    <name type="scientific">Penicillium frequentans</name>
    <dbReference type="NCBI Taxonomy" id="3151616"/>
    <lineage>
        <taxon>Eukaryota</taxon>
        <taxon>Fungi</taxon>
        <taxon>Dikarya</taxon>
        <taxon>Ascomycota</taxon>
        <taxon>Pezizomycotina</taxon>
        <taxon>Eurotiomycetes</taxon>
        <taxon>Eurotiomycetidae</taxon>
        <taxon>Eurotiales</taxon>
        <taxon>Aspergillaceae</taxon>
        <taxon>Penicillium</taxon>
    </lineage>
</organism>
<protein>
    <submittedName>
        <fullName evidence="2">Uncharacterized protein</fullName>
    </submittedName>
</protein>